<protein>
    <submittedName>
        <fullName evidence="1">Uncharacterized protein</fullName>
    </submittedName>
</protein>
<keyword evidence="2" id="KW-1185">Reference proteome</keyword>
<accession>A0A3M7S3X7</accession>
<dbReference type="AlphaFoldDB" id="A0A3M7S3X7"/>
<evidence type="ECO:0000313" key="1">
    <source>
        <dbReference type="EMBL" id="RNA30471.1"/>
    </source>
</evidence>
<gene>
    <name evidence="1" type="ORF">BpHYR1_036234</name>
</gene>
<name>A0A3M7S3X7_BRAPC</name>
<dbReference type="EMBL" id="REGN01002086">
    <property type="protein sequence ID" value="RNA30471.1"/>
    <property type="molecule type" value="Genomic_DNA"/>
</dbReference>
<proteinExistence type="predicted"/>
<evidence type="ECO:0000313" key="2">
    <source>
        <dbReference type="Proteomes" id="UP000276133"/>
    </source>
</evidence>
<comment type="caution">
    <text evidence="1">The sequence shown here is derived from an EMBL/GenBank/DDBJ whole genome shotgun (WGS) entry which is preliminary data.</text>
</comment>
<reference evidence="1 2" key="1">
    <citation type="journal article" date="2018" name="Sci. Rep.">
        <title>Genomic signatures of local adaptation to the degree of environmental predictability in rotifers.</title>
        <authorList>
            <person name="Franch-Gras L."/>
            <person name="Hahn C."/>
            <person name="Garcia-Roger E.M."/>
            <person name="Carmona M.J."/>
            <person name="Serra M."/>
            <person name="Gomez A."/>
        </authorList>
    </citation>
    <scope>NUCLEOTIDE SEQUENCE [LARGE SCALE GENOMIC DNA]</scope>
    <source>
        <strain evidence="1">HYR1</strain>
    </source>
</reference>
<organism evidence="1 2">
    <name type="scientific">Brachionus plicatilis</name>
    <name type="common">Marine rotifer</name>
    <name type="synonym">Brachionus muelleri</name>
    <dbReference type="NCBI Taxonomy" id="10195"/>
    <lineage>
        <taxon>Eukaryota</taxon>
        <taxon>Metazoa</taxon>
        <taxon>Spiralia</taxon>
        <taxon>Gnathifera</taxon>
        <taxon>Rotifera</taxon>
        <taxon>Eurotatoria</taxon>
        <taxon>Monogononta</taxon>
        <taxon>Pseudotrocha</taxon>
        <taxon>Ploima</taxon>
        <taxon>Brachionidae</taxon>
        <taxon>Brachionus</taxon>
    </lineage>
</organism>
<dbReference type="Proteomes" id="UP000276133">
    <property type="component" value="Unassembled WGS sequence"/>
</dbReference>
<sequence>MKNSYSTKETESEKDLGIYLKKNLKCGQLVPPKKVKVNSASGIRGSQHRVAIKFSRNCAQRENFLNKSRKLNFNSRYNLLLLMMVLADYY</sequence>